<dbReference type="EnsemblMetazoa" id="CapteT138817">
    <property type="protein sequence ID" value="CapteP138817"/>
    <property type="gene ID" value="CapteG138817"/>
</dbReference>
<keyword evidence="13" id="KW-1185">Reference proteome</keyword>
<dbReference type="Pfam" id="PF13705">
    <property type="entry name" value="TRC8_N"/>
    <property type="match status" value="1"/>
</dbReference>
<proteinExistence type="predicted"/>
<gene>
    <name evidence="11" type="ORF">CAPTEDRAFT_138817</name>
</gene>
<feature type="transmembrane region" description="Helical" evidence="9">
    <location>
        <begin position="166"/>
        <end position="186"/>
    </location>
</feature>
<dbReference type="STRING" id="283909.R7VGW5"/>
<sequence>MLLKTTLPPDAPLFTRLCSSDVLIVVCFLHQTLISHSSILLYSLLLVNELRLLTASHRVISQHLVFALVTTKRLVTLNVNFNFLKAQWARLRVVHVHSAFWALRVTFVLFVQLSQSPWQEGMKQVLSSSCETVVMLFGMACVISHITHLLHRAIAAFLCLETDTEAGSMGATSGVLFFILALQTGLLGMGPEQKLSRLYRNCCLLLTAVLHFTHGLVHPPLMSLSASHSSSLHRHSRALLVAMVLLVIPSVWLRWLWAQHSVSTWLLAMTAFSVEIIIKTLVSLLIYGLFMLDAYLSTFWESLDDYVYCIQAAGSSFEFICGIFLFCNGAWIVVFESGGVIRAVMMAIHAYFNIFMQAKKGWRTFVLRRTAVRKINLLPQATAEQLREHDDVCAICFQELTSACMTSCKHLFHGVCLRKWLYIRDECPMCHHAIFAQQ</sequence>
<dbReference type="PANTHER" id="PTHR22763">
    <property type="entry name" value="RING ZINC FINGER PROTEIN"/>
    <property type="match status" value="1"/>
</dbReference>
<reference evidence="12" key="3">
    <citation type="submission" date="2015-06" db="UniProtKB">
        <authorList>
            <consortium name="EnsemblMetazoa"/>
        </authorList>
    </citation>
    <scope>IDENTIFICATION</scope>
</reference>
<feature type="transmembrane region" description="Helical" evidence="9">
    <location>
        <begin position="276"/>
        <end position="296"/>
    </location>
</feature>
<dbReference type="GO" id="GO:0036503">
    <property type="term" value="P:ERAD pathway"/>
    <property type="evidence" value="ECO:0007669"/>
    <property type="project" value="TreeGrafter"/>
</dbReference>
<dbReference type="GO" id="GO:0008270">
    <property type="term" value="F:zinc ion binding"/>
    <property type="evidence" value="ECO:0007669"/>
    <property type="project" value="UniProtKB-KW"/>
</dbReference>
<evidence type="ECO:0000313" key="12">
    <source>
        <dbReference type="EnsemblMetazoa" id="CapteP138817"/>
    </source>
</evidence>
<feature type="transmembrane region" description="Helical" evidence="9">
    <location>
        <begin position="238"/>
        <end position="256"/>
    </location>
</feature>
<feature type="transmembrane region" description="Helical" evidence="9">
    <location>
        <begin position="308"/>
        <end position="334"/>
    </location>
</feature>
<evidence type="ECO:0000256" key="9">
    <source>
        <dbReference type="SAM" id="Phobius"/>
    </source>
</evidence>
<reference evidence="13" key="1">
    <citation type="submission" date="2012-12" db="EMBL/GenBank/DDBJ databases">
        <authorList>
            <person name="Hellsten U."/>
            <person name="Grimwood J."/>
            <person name="Chapman J.A."/>
            <person name="Shapiro H."/>
            <person name="Aerts A."/>
            <person name="Otillar R.P."/>
            <person name="Terry A.Y."/>
            <person name="Boore J.L."/>
            <person name="Simakov O."/>
            <person name="Marletaz F."/>
            <person name="Cho S.-J."/>
            <person name="Edsinger-Gonzales E."/>
            <person name="Havlak P."/>
            <person name="Kuo D.-H."/>
            <person name="Larsson T."/>
            <person name="Lv J."/>
            <person name="Arendt D."/>
            <person name="Savage R."/>
            <person name="Osoegawa K."/>
            <person name="de Jong P."/>
            <person name="Lindberg D.R."/>
            <person name="Seaver E.C."/>
            <person name="Weisblat D.A."/>
            <person name="Putnam N.H."/>
            <person name="Grigoriev I.V."/>
            <person name="Rokhsar D.S."/>
        </authorList>
    </citation>
    <scope>NUCLEOTIDE SEQUENCE</scope>
    <source>
        <strain evidence="13">I ESC-2004</strain>
    </source>
</reference>
<evidence type="ECO:0000256" key="6">
    <source>
        <dbReference type="ARBA" id="ARBA00022989"/>
    </source>
</evidence>
<protein>
    <recommendedName>
        <fullName evidence="10">RING-type domain-containing protein</fullName>
    </recommendedName>
</protein>
<dbReference type="InterPro" id="IPR025754">
    <property type="entry name" value="TRC8_N_dom"/>
</dbReference>
<feature type="transmembrane region" description="Helical" evidence="9">
    <location>
        <begin position="133"/>
        <end position="154"/>
    </location>
</feature>
<dbReference type="InterPro" id="IPR050731">
    <property type="entry name" value="HRD1_E3_ubiq-ligases"/>
</dbReference>
<reference evidence="11 13" key="2">
    <citation type="journal article" date="2013" name="Nature">
        <title>Insights into bilaterian evolution from three spiralian genomes.</title>
        <authorList>
            <person name="Simakov O."/>
            <person name="Marletaz F."/>
            <person name="Cho S.J."/>
            <person name="Edsinger-Gonzales E."/>
            <person name="Havlak P."/>
            <person name="Hellsten U."/>
            <person name="Kuo D.H."/>
            <person name="Larsson T."/>
            <person name="Lv J."/>
            <person name="Arendt D."/>
            <person name="Savage R."/>
            <person name="Osoegawa K."/>
            <person name="de Jong P."/>
            <person name="Grimwood J."/>
            <person name="Chapman J.A."/>
            <person name="Shapiro H."/>
            <person name="Aerts A."/>
            <person name="Otillar R.P."/>
            <person name="Terry A.Y."/>
            <person name="Boore J.L."/>
            <person name="Grigoriev I.V."/>
            <person name="Lindberg D.R."/>
            <person name="Seaver E.C."/>
            <person name="Weisblat D.A."/>
            <person name="Putnam N.H."/>
            <person name="Rokhsar D.S."/>
        </authorList>
    </citation>
    <scope>NUCLEOTIDE SEQUENCE</scope>
    <source>
        <strain evidence="11 13">I ESC-2004</strain>
    </source>
</reference>
<dbReference type="GO" id="GO:0036513">
    <property type="term" value="C:Derlin-1 retrotranslocation complex"/>
    <property type="evidence" value="ECO:0007669"/>
    <property type="project" value="TreeGrafter"/>
</dbReference>
<name>R7VGW5_CAPTE</name>
<evidence type="ECO:0000313" key="13">
    <source>
        <dbReference type="Proteomes" id="UP000014760"/>
    </source>
</evidence>
<keyword evidence="6 9" id="KW-1133">Transmembrane helix</keyword>
<dbReference type="HOGENOM" id="CLU_047467_0_0_1"/>
<dbReference type="EMBL" id="AMQN01004699">
    <property type="status" value="NOT_ANNOTATED_CDS"/>
    <property type="molecule type" value="Genomic_DNA"/>
</dbReference>
<evidence type="ECO:0000256" key="8">
    <source>
        <dbReference type="PROSITE-ProRule" id="PRU00175"/>
    </source>
</evidence>
<dbReference type="OrthoDB" id="6279432at2759"/>
<comment type="subcellular location">
    <subcellularLocation>
        <location evidence="1">Membrane</location>
        <topology evidence="1">Multi-pass membrane protein</topology>
    </subcellularLocation>
</comment>
<dbReference type="InterPro" id="IPR013083">
    <property type="entry name" value="Znf_RING/FYVE/PHD"/>
</dbReference>
<dbReference type="EMBL" id="KB294182">
    <property type="protein sequence ID" value="ELU14935.1"/>
    <property type="molecule type" value="Genomic_DNA"/>
</dbReference>
<accession>R7VGW5</accession>
<evidence type="ECO:0000256" key="3">
    <source>
        <dbReference type="ARBA" id="ARBA00022723"/>
    </source>
</evidence>
<dbReference type="PANTHER" id="PTHR22763:SF163">
    <property type="entry name" value="E3 UBIQUITIN-PROTEIN LIGASE RNF139"/>
    <property type="match status" value="1"/>
</dbReference>
<dbReference type="Gene3D" id="3.30.40.10">
    <property type="entry name" value="Zinc/RING finger domain, C3HC4 (zinc finger)"/>
    <property type="match status" value="1"/>
</dbReference>
<keyword evidence="2 9" id="KW-0812">Transmembrane</keyword>
<evidence type="ECO:0000256" key="2">
    <source>
        <dbReference type="ARBA" id="ARBA00022692"/>
    </source>
</evidence>
<dbReference type="PROSITE" id="PS50089">
    <property type="entry name" value="ZF_RING_2"/>
    <property type="match status" value="1"/>
</dbReference>
<evidence type="ECO:0000313" key="11">
    <source>
        <dbReference type="EMBL" id="ELU14935.1"/>
    </source>
</evidence>
<evidence type="ECO:0000256" key="1">
    <source>
        <dbReference type="ARBA" id="ARBA00004141"/>
    </source>
</evidence>
<dbReference type="Proteomes" id="UP000014760">
    <property type="component" value="Unassembled WGS sequence"/>
</dbReference>
<feature type="transmembrane region" description="Helical" evidence="9">
    <location>
        <begin position="198"/>
        <end position="217"/>
    </location>
</feature>
<organism evidence="11">
    <name type="scientific">Capitella teleta</name>
    <name type="common">Polychaete worm</name>
    <dbReference type="NCBI Taxonomy" id="283909"/>
    <lineage>
        <taxon>Eukaryota</taxon>
        <taxon>Metazoa</taxon>
        <taxon>Spiralia</taxon>
        <taxon>Lophotrochozoa</taxon>
        <taxon>Annelida</taxon>
        <taxon>Polychaeta</taxon>
        <taxon>Sedentaria</taxon>
        <taxon>Scolecida</taxon>
        <taxon>Capitellidae</taxon>
        <taxon>Capitella</taxon>
    </lineage>
</organism>
<keyword evidence="7 9" id="KW-0472">Membrane</keyword>
<evidence type="ECO:0000256" key="5">
    <source>
        <dbReference type="ARBA" id="ARBA00022833"/>
    </source>
</evidence>
<feature type="domain" description="RING-type" evidence="10">
    <location>
        <begin position="393"/>
        <end position="431"/>
    </location>
</feature>
<dbReference type="OMA" id="MHAYVNI"/>
<keyword evidence="4 8" id="KW-0863">Zinc-finger</keyword>
<dbReference type="GO" id="GO:0043161">
    <property type="term" value="P:proteasome-mediated ubiquitin-dependent protein catabolic process"/>
    <property type="evidence" value="ECO:0007669"/>
    <property type="project" value="TreeGrafter"/>
</dbReference>
<keyword evidence="5" id="KW-0862">Zinc</keyword>
<dbReference type="InterPro" id="IPR001841">
    <property type="entry name" value="Znf_RING"/>
</dbReference>
<dbReference type="SUPFAM" id="SSF57850">
    <property type="entry name" value="RING/U-box"/>
    <property type="match status" value="1"/>
</dbReference>
<keyword evidence="3" id="KW-0479">Metal-binding</keyword>
<dbReference type="AlphaFoldDB" id="R7VGW5"/>
<evidence type="ECO:0000259" key="10">
    <source>
        <dbReference type="PROSITE" id="PS50089"/>
    </source>
</evidence>
<evidence type="ECO:0000256" key="4">
    <source>
        <dbReference type="ARBA" id="ARBA00022771"/>
    </source>
</evidence>
<feature type="transmembrane region" description="Helical" evidence="9">
    <location>
        <begin position="22"/>
        <end position="47"/>
    </location>
</feature>
<dbReference type="SMART" id="SM00184">
    <property type="entry name" value="RING"/>
    <property type="match status" value="1"/>
</dbReference>
<dbReference type="GO" id="GO:0061630">
    <property type="term" value="F:ubiquitin protein ligase activity"/>
    <property type="evidence" value="ECO:0007669"/>
    <property type="project" value="TreeGrafter"/>
</dbReference>
<dbReference type="Pfam" id="PF13923">
    <property type="entry name" value="zf-C3HC4_2"/>
    <property type="match status" value="1"/>
</dbReference>
<evidence type="ECO:0000256" key="7">
    <source>
        <dbReference type="ARBA" id="ARBA00023136"/>
    </source>
</evidence>